<evidence type="ECO:0000256" key="4">
    <source>
        <dbReference type="ARBA" id="ARBA00036320"/>
    </source>
</evidence>
<dbReference type="AlphaFoldDB" id="A0A4W4GWZ4"/>
<dbReference type="InterPro" id="IPR001254">
    <property type="entry name" value="Trypsin_dom"/>
</dbReference>
<gene>
    <name evidence="7" type="primary">CDK9</name>
</gene>
<dbReference type="PANTHER" id="PTHR24271:SF80">
    <property type="entry name" value="GRANZYME 3, TANDEM DUPLICATE 1-RELATED"/>
    <property type="match status" value="1"/>
</dbReference>
<evidence type="ECO:0000256" key="5">
    <source>
        <dbReference type="ARBA" id="ARBA00038868"/>
    </source>
</evidence>
<dbReference type="OMA" id="CMDEREN"/>
<feature type="domain" description="Peptidase S1" evidence="6">
    <location>
        <begin position="42"/>
        <end position="277"/>
    </location>
</feature>
<dbReference type="InterPro" id="IPR009003">
    <property type="entry name" value="Peptidase_S1_PA"/>
</dbReference>
<name>A0A4W4GWZ4_ELEEL</name>
<evidence type="ECO:0000259" key="6">
    <source>
        <dbReference type="PROSITE" id="PS50240"/>
    </source>
</evidence>
<evidence type="ECO:0000313" key="7">
    <source>
        <dbReference type="Ensembl" id="ENSEEEP00000040742.2"/>
    </source>
</evidence>
<protein>
    <recommendedName>
        <fullName evidence="5">trypsin</fullName>
        <ecNumber evidence="5">3.4.21.4</ecNumber>
    </recommendedName>
</protein>
<dbReference type="InterPro" id="IPR001314">
    <property type="entry name" value="Peptidase_S1A"/>
</dbReference>
<proteinExistence type="predicted"/>
<dbReference type="InterPro" id="IPR043504">
    <property type="entry name" value="Peptidase_S1_PA_chymotrypsin"/>
</dbReference>
<dbReference type="CDD" id="cd00190">
    <property type="entry name" value="Tryp_SPc"/>
    <property type="match status" value="1"/>
</dbReference>
<dbReference type="PROSITE" id="PS00134">
    <property type="entry name" value="TRYPSIN_HIS"/>
    <property type="match status" value="1"/>
</dbReference>
<reference evidence="7" key="4">
    <citation type="submission" date="2025-08" db="UniProtKB">
        <authorList>
            <consortium name="Ensembl"/>
        </authorList>
    </citation>
    <scope>IDENTIFICATION</scope>
</reference>
<reference evidence="8" key="2">
    <citation type="journal article" date="2017" name="Sci. Adv.">
        <title>A tail of two voltages: Proteomic comparison of the three electric organs of the electric eel.</title>
        <authorList>
            <person name="Traeger L.L."/>
            <person name="Sabat G."/>
            <person name="Barrett-Wilt G.A."/>
            <person name="Wells G.B."/>
            <person name="Sussman M.R."/>
        </authorList>
    </citation>
    <scope>NUCLEOTIDE SEQUENCE [LARGE SCALE GENOMIC DNA]</scope>
</reference>
<dbReference type="GeneTree" id="ENSGT00910000144271"/>
<dbReference type="SUPFAM" id="SSF50494">
    <property type="entry name" value="Trypsin-like serine proteases"/>
    <property type="match status" value="1"/>
</dbReference>
<dbReference type="InterPro" id="IPR018114">
    <property type="entry name" value="TRYPSIN_HIS"/>
</dbReference>
<keyword evidence="2" id="KW-0865">Zymogen</keyword>
<dbReference type="FunFam" id="2.40.10.10:FF:000005">
    <property type="entry name" value="Serine protease 37"/>
    <property type="match status" value="1"/>
</dbReference>
<evidence type="ECO:0000313" key="8">
    <source>
        <dbReference type="Proteomes" id="UP000314983"/>
    </source>
</evidence>
<dbReference type="EC" id="3.4.21.4" evidence="5"/>
<accession>A0A4W4GWZ4</accession>
<dbReference type="GO" id="GO:0005576">
    <property type="term" value="C:extracellular region"/>
    <property type="evidence" value="ECO:0007669"/>
    <property type="project" value="UniProtKB-SubCell"/>
</dbReference>
<dbReference type="PANTHER" id="PTHR24271">
    <property type="entry name" value="KALLIKREIN-RELATED"/>
    <property type="match status" value="1"/>
</dbReference>
<dbReference type="Pfam" id="PF00089">
    <property type="entry name" value="Trypsin"/>
    <property type="match status" value="1"/>
</dbReference>
<evidence type="ECO:0000256" key="3">
    <source>
        <dbReference type="ARBA" id="ARBA00023157"/>
    </source>
</evidence>
<dbReference type="PRINTS" id="PR00722">
    <property type="entry name" value="CHYMOTRYPSIN"/>
</dbReference>
<dbReference type="GO" id="GO:0006508">
    <property type="term" value="P:proteolysis"/>
    <property type="evidence" value="ECO:0007669"/>
    <property type="project" value="InterPro"/>
</dbReference>
<comment type="subcellular location">
    <subcellularLocation>
        <location evidence="1">Secreted</location>
        <location evidence="1">Extracellular space</location>
    </subcellularLocation>
</comment>
<reference evidence="8" key="1">
    <citation type="journal article" date="2014" name="Science">
        <title>Nonhuman genetics. Genomic basis for the convergent evolution of electric organs.</title>
        <authorList>
            <person name="Gallant J.R."/>
            <person name="Traeger L.L."/>
            <person name="Volkening J.D."/>
            <person name="Moffett H."/>
            <person name="Chen P.H."/>
            <person name="Novina C.D."/>
            <person name="Phillips G.N.Jr."/>
            <person name="Anand R."/>
            <person name="Wells G.B."/>
            <person name="Pinch M."/>
            <person name="Guth R."/>
            <person name="Unguez G.A."/>
            <person name="Albert J.S."/>
            <person name="Zakon H.H."/>
            <person name="Samanta M.P."/>
            <person name="Sussman M.R."/>
        </authorList>
    </citation>
    <scope>NUCLEOTIDE SEQUENCE [LARGE SCALE GENOMIC DNA]</scope>
</reference>
<reference evidence="7" key="5">
    <citation type="submission" date="2025-09" db="UniProtKB">
        <authorList>
            <consortium name="Ensembl"/>
        </authorList>
    </citation>
    <scope>IDENTIFICATION</scope>
</reference>
<comment type="catalytic activity">
    <reaction evidence="4">
        <text>Preferential cleavage: Arg-|-Xaa, Lys-|-Xaa.</text>
        <dbReference type="EC" id="3.4.21.4"/>
    </reaction>
</comment>
<dbReference type="STRING" id="8005.ENSEEEP00000040742"/>
<dbReference type="SMART" id="SM00020">
    <property type="entry name" value="Tryp_SPc"/>
    <property type="match status" value="1"/>
</dbReference>
<dbReference type="Proteomes" id="UP000314983">
    <property type="component" value="Chromosome 25"/>
</dbReference>
<dbReference type="Ensembl" id="ENSEEET00000041210.2">
    <property type="protein sequence ID" value="ENSEEEP00000040742.2"/>
    <property type="gene ID" value="ENSEEEG00000019306.2"/>
</dbReference>
<evidence type="ECO:0000256" key="1">
    <source>
        <dbReference type="ARBA" id="ARBA00004239"/>
    </source>
</evidence>
<organism evidence="7 8">
    <name type="scientific">Electrophorus electricus</name>
    <name type="common">Electric eel</name>
    <name type="synonym">Gymnotus electricus</name>
    <dbReference type="NCBI Taxonomy" id="8005"/>
    <lineage>
        <taxon>Eukaryota</taxon>
        <taxon>Metazoa</taxon>
        <taxon>Chordata</taxon>
        <taxon>Craniata</taxon>
        <taxon>Vertebrata</taxon>
        <taxon>Euteleostomi</taxon>
        <taxon>Actinopterygii</taxon>
        <taxon>Neopterygii</taxon>
        <taxon>Teleostei</taxon>
        <taxon>Ostariophysi</taxon>
        <taxon>Gymnotiformes</taxon>
        <taxon>Gymnotoidei</taxon>
        <taxon>Gymnotidae</taxon>
        <taxon>Electrophorus</taxon>
    </lineage>
</organism>
<keyword evidence="3" id="KW-1015">Disulfide bond</keyword>
<dbReference type="PROSITE" id="PS50240">
    <property type="entry name" value="TRYPSIN_DOM"/>
    <property type="match status" value="1"/>
</dbReference>
<dbReference type="Gene3D" id="2.40.10.10">
    <property type="entry name" value="Trypsin-like serine proteases"/>
    <property type="match status" value="1"/>
</dbReference>
<dbReference type="GO" id="GO:0004252">
    <property type="term" value="F:serine-type endopeptidase activity"/>
    <property type="evidence" value="ECO:0007669"/>
    <property type="project" value="UniProtKB-EC"/>
</dbReference>
<keyword evidence="8" id="KW-1185">Reference proteome</keyword>
<reference evidence="7" key="3">
    <citation type="submission" date="2020-05" db="EMBL/GenBank/DDBJ databases">
        <title>Electrophorus electricus (electric eel) genome, fEleEle1, primary haplotype.</title>
        <authorList>
            <person name="Myers G."/>
            <person name="Meyer A."/>
            <person name="Fedrigo O."/>
            <person name="Formenti G."/>
            <person name="Rhie A."/>
            <person name="Tracey A."/>
            <person name="Sims Y."/>
            <person name="Jarvis E.D."/>
        </authorList>
    </citation>
    <scope>NUCLEOTIDE SEQUENCE [LARGE SCALE GENOMIC DNA]</scope>
</reference>
<sequence length="292" mass="32482">SFSIKYRSYMNSEKMLTFVHLCLHAVTGFILFAVSGAMETGIVGGKEVKKHSRPYLVSVQQHGSHKCGGILIRKDFVLTAAHCLNPNLASDAGHNNLEVVLGAHNIQKREKSQQRIKVIKNIWHPKYKKYTDEGDWRNLSVDIMLLKLKSNAKLDKFVKALALPSKNNKPPVNVKCTIAGWGMRNPGGKTSDVLYETSVLLLPPCECERKWQQYFDPGYMMCTATTMSNAFCQGDSGGPLVCSAKPQGLAIYTYPDKCNEPDYPQVSLNITPFLDWILFLCPALGLGQDLSP</sequence>
<evidence type="ECO:0000256" key="2">
    <source>
        <dbReference type="ARBA" id="ARBA00023145"/>
    </source>
</evidence>